<dbReference type="InterPro" id="IPR000620">
    <property type="entry name" value="EamA_dom"/>
</dbReference>
<dbReference type="SUPFAM" id="SSF103481">
    <property type="entry name" value="Multidrug resistance efflux transporter EmrE"/>
    <property type="match status" value="2"/>
</dbReference>
<dbReference type="GO" id="GO:0022857">
    <property type="term" value="F:transmembrane transporter activity"/>
    <property type="evidence" value="ECO:0007669"/>
    <property type="project" value="InterPro"/>
</dbReference>
<comment type="caution">
    <text evidence="8">The sequence shown here is derived from an EMBL/GenBank/DDBJ whole genome shotgun (WGS) entry which is preliminary data.</text>
</comment>
<reference evidence="8" key="1">
    <citation type="submission" date="2022-08" db="EMBL/GenBank/DDBJ databases">
        <authorList>
            <person name="Gutierrez-Valencia J."/>
        </authorList>
    </citation>
    <scope>NUCLEOTIDE SEQUENCE</scope>
</reference>
<keyword evidence="9" id="KW-1185">Reference proteome</keyword>
<evidence type="ECO:0000256" key="2">
    <source>
        <dbReference type="ARBA" id="ARBA00007635"/>
    </source>
</evidence>
<organism evidence="8 9">
    <name type="scientific">Linum tenue</name>
    <dbReference type="NCBI Taxonomy" id="586396"/>
    <lineage>
        <taxon>Eukaryota</taxon>
        <taxon>Viridiplantae</taxon>
        <taxon>Streptophyta</taxon>
        <taxon>Embryophyta</taxon>
        <taxon>Tracheophyta</taxon>
        <taxon>Spermatophyta</taxon>
        <taxon>Magnoliopsida</taxon>
        <taxon>eudicotyledons</taxon>
        <taxon>Gunneridae</taxon>
        <taxon>Pentapetalae</taxon>
        <taxon>rosids</taxon>
        <taxon>fabids</taxon>
        <taxon>Malpighiales</taxon>
        <taxon>Linaceae</taxon>
        <taxon>Linum</taxon>
    </lineage>
</organism>
<keyword evidence="3 6" id="KW-0812">Transmembrane</keyword>
<feature type="domain" description="EamA" evidence="7">
    <location>
        <begin position="8"/>
        <end position="148"/>
    </location>
</feature>
<name>A0AAV0JJB5_9ROSI</name>
<gene>
    <name evidence="8" type="ORF">LITE_LOCUS14184</name>
</gene>
<feature type="transmembrane region" description="Helical" evidence="6">
    <location>
        <begin position="219"/>
        <end position="241"/>
    </location>
</feature>
<protein>
    <recommendedName>
        <fullName evidence="6">WAT1-related protein</fullName>
    </recommendedName>
</protein>
<dbReference type="GO" id="GO:0016020">
    <property type="term" value="C:membrane"/>
    <property type="evidence" value="ECO:0007669"/>
    <property type="project" value="UniProtKB-SubCell"/>
</dbReference>
<evidence type="ECO:0000313" key="9">
    <source>
        <dbReference type="Proteomes" id="UP001154282"/>
    </source>
</evidence>
<evidence type="ECO:0000256" key="4">
    <source>
        <dbReference type="ARBA" id="ARBA00022989"/>
    </source>
</evidence>
<evidence type="ECO:0000256" key="6">
    <source>
        <dbReference type="RuleBase" id="RU363077"/>
    </source>
</evidence>
<evidence type="ECO:0000259" key="7">
    <source>
        <dbReference type="Pfam" id="PF00892"/>
    </source>
</evidence>
<keyword evidence="4 6" id="KW-1133">Transmembrane helix</keyword>
<feature type="transmembrane region" description="Helical" evidence="6">
    <location>
        <begin position="286"/>
        <end position="306"/>
    </location>
</feature>
<sequence length="382" mass="41173">MGISRCRWYVAMLFIQLAYGVSNILIKISLDKGLNPFVLVVYRHAIAFLLLAPFAYVLERKQRPSLSFSVMVKILALSSLGTTVHLNIYYAGLTCTTATVASALSNVIPSLTFAMALLLGMEQVKVGCGRGRAKVLGTMICVAGSLVFTFWKGGSLFQGHLALQQPLLDISYSASQGGADHDKDRGWIKGSALILTSYIAWSGWLILQGIVSKIYPARLSLNAWICFFASIQSSLLALLFARDPALWKLKLEWNVELATIMYCGVVISTLVYYLQTLCISKKGPVFAAMFSPLLLVIVGAFSSIAFAEQLHLGSLVGALIIILGLYSVLWGKSGDHTALSTAAGAGQKGNAVGIDGTVSTTQNSSAPHRNQQKSAEYMAVMN</sequence>
<comment type="subcellular location">
    <subcellularLocation>
        <location evidence="1 6">Membrane</location>
        <topology evidence="1 6">Multi-pass membrane protein</topology>
    </subcellularLocation>
</comment>
<feature type="transmembrane region" description="Helical" evidence="6">
    <location>
        <begin position="133"/>
        <end position="151"/>
    </location>
</feature>
<dbReference type="EMBL" id="CAMGYJ010000005">
    <property type="protein sequence ID" value="CAI0408958.1"/>
    <property type="molecule type" value="Genomic_DNA"/>
</dbReference>
<keyword evidence="5 6" id="KW-0472">Membrane</keyword>
<dbReference type="PANTHER" id="PTHR31218">
    <property type="entry name" value="WAT1-RELATED PROTEIN"/>
    <property type="match status" value="1"/>
</dbReference>
<feature type="transmembrane region" description="Helical" evidence="6">
    <location>
        <begin position="70"/>
        <end position="91"/>
    </location>
</feature>
<feature type="transmembrane region" description="Helical" evidence="6">
    <location>
        <begin position="187"/>
        <end position="207"/>
    </location>
</feature>
<comment type="similarity">
    <text evidence="2 6">Belongs to the drug/metabolite transporter (DMT) superfamily. Plant drug/metabolite exporter (P-DME) (TC 2.A.7.4) family.</text>
</comment>
<evidence type="ECO:0000313" key="8">
    <source>
        <dbReference type="EMBL" id="CAI0408958.1"/>
    </source>
</evidence>
<evidence type="ECO:0000256" key="1">
    <source>
        <dbReference type="ARBA" id="ARBA00004141"/>
    </source>
</evidence>
<evidence type="ECO:0000256" key="5">
    <source>
        <dbReference type="ARBA" id="ARBA00023136"/>
    </source>
</evidence>
<feature type="transmembrane region" description="Helical" evidence="6">
    <location>
        <begin position="40"/>
        <end position="58"/>
    </location>
</feature>
<dbReference type="AlphaFoldDB" id="A0AAV0JJB5"/>
<dbReference type="Proteomes" id="UP001154282">
    <property type="component" value="Unassembled WGS sequence"/>
</dbReference>
<accession>A0AAV0JJB5</accession>
<feature type="transmembrane region" description="Helical" evidence="6">
    <location>
        <begin position="7"/>
        <end position="28"/>
    </location>
</feature>
<dbReference type="InterPro" id="IPR037185">
    <property type="entry name" value="EmrE-like"/>
</dbReference>
<feature type="transmembrane region" description="Helical" evidence="6">
    <location>
        <begin position="312"/>
        <end position="330"/>
    </location>
</feature>
<feature type="transmembrane region" description="Helical" evidence="6">
    <location>
        <begin position="253"/>
        <end position="274"/>
    </location>
</feature>
<dbReference type="Pfam" id="PF00892">
    <property type="entry name" value="EamA"/>
    <property type="match status" value="2"/>
</dbReference>
<proteinExistence type="inferred from homology"/>
<feature type="transmembrane region" description="Helical" evidence="6">
    <location>
        <begin position="103"/>
        <end position="121"/>
    </location>
</feature>
<evidence type="ECO:0000256" key="3">
    <source>
        <dbReference type="ARBA" id="ARBA00022692"/>
    </source>
</evidence>
<dbReference type="InterPro" id="IPR030184">
    <property type="entry name" value="WAT1-related"/>
</dbReference>
<feature type="domain" description="EamA" evidence="7">
    <location>
        <begin position="189"/>
        <end position="329"/>
    </location>
</feature>